<dbReference type="Proteomes" id="UP001595868">
    <property type="component" value="Unassembled WGS sequence"/>
</dbReference>
<dbReference type="InterPro" id="IPR012296">
    <property type="entry name" value="Nuclease_put_TT1808"/>
</dbReference>
<feature type="domain" description="Putative restriction endonuclease" evidence="1">
    <location>
        <begin position="28"/>
        <end position="185"/>
    </location>
</feature>
<dbReference type="CDD" id="cd06260">
    <property type="entry name" value="DUF820-like"/>
    <property type="match status" value="1"/>
</dbReference>
<keyword evidence="2" id="KW-0378">Hydrolase</keyword>
<reference evidence="3" key="1">
    <citation type="journal article" date="2019" name="Int. J. Syst. Evol. Microbiol.">
        <title>The Global Catalogue of Microorganisms (GCM) 10K type strain sequencing project: providing services to taxonomists for standard genome sequencing and annotation.</title>
        <authorList>
            <consortium name="The Broad Institute Genomics Platform"/>
            <consortium name="The Broad Institute Genome Sequencing Center for Infectious Disease"/>
            <person name="Wu L."/>
            <person name="Ma J."/>
        </authorList>
    </citation>
    <scope>NUCLEOTIDE SEQUENCE [LARGE SCALE GENOMIC DNA]</scope>
    <source>
        <strain evidence="3">2902at01</strain>
    </source>
</reference>
<protein>
    <submittedName>
        <fullName evidence="2">Uma2 family endonuclease</fullName>
    </submittedName>
</protein>
<accession>A0ABV8KSM0</accession>
<dbReference type="Gene3D" id="3.90.1570.10">
    <property type="entry name" value="tt1808, chain A"/>
    <property type="match status" value="1"/>
</dbReference>
<keyword evidence="2" id="KW-0540">Nuclease</keyword>
<evidence type="ECO:0000313" key="3">
    <source>
        <dbReference type="Proteomes" id="UP001595868"/>
    </source>
</evidence>
<dbReference type="GO" id="GO:0004519">
    <property type="term" value="F:endonuclease activity"/>
    <property type="evidence" value="ECO:0007669"/>
    <property type="project" value="UniProtKB-KW"/>
</dbReference>
<dbReference type="EMBL" id="JBHSBN010000019">
    <property type="protein sequence ID" value="MFC4108902.1"/>
    <property type="molecule type" value="Genomic_DNA"/>
</dbReference>
<dbReference type="RefSeq" id="WP_377549835.1">
    <property type="nucleotide sequence ID" value="NZ_JBHSBN010000019.1"/>
</dbReference>
<evidence type="ECO:0000259" key="1">
    <source>
        <dbReference type="Pfam" id="PF05685"/>
    </source>
</evidence>
<name>A0ABV8KSM0_9ACTN</name>
<dbReference type="Pfam" id="PF05685">
    <property type="entry name" value="Uma2"/>
    <property type="match status" value="1"/>
</dbReference>
<gene>
    <name evidence="2" type="ORF">ACFOX0_23600</name>
</gene>
<dbReference type="InterPro" id="IPR011335">
    <property type="entry name" value="Restrct_endonuc-II-like"/>
</dbReference>
<dbReference type="SUPFAM" id="SSF52980">
    <property type="entry name" value="Restriction endonuclease-like"/>
    <property type="match status" value="1"/>
</dbReference>
<sequence>MPTPLDPLVDFDGRWTTELADRLLPRPELPLVRYECIDGRLVDVPTRTMSDTFGAATLIHLLGPAAQAVKFFVCGPVNLTFDTRKWIQPDVTVLHALPETDEEDKWVPARLCTLAVEFVSAGSRKQDFVGKPRRCAEGGVPYFMRVEIARRLRHASVEFLTLVDGEYQRTAEAVCGRRLRVSQPFEIDFDPHDLLL</sequence>
<comment type="caution">
    <text evidence="2">The sequence shown here is derived from an EMBL/GenBank/DDBJ whole genome shotgun (WGS) entry which is preliminary data.</text>
</comment>
<evidence type="ECO:0000313" key="2">
    <source>
        <dbReference type="EMBL" id="MFC4108902.1"/>
    </source>
</evidence>
<keyword evidence="2" id="KW-0255">Endonuclease</keyword>
<proteinExistence type="predicted"/>
<organism evidence="2 3">
    <name type="scientific">Micromonospora zhanjiangensis</name>
    <dbReference type="NCBI Taxonomy" id="1522057"/>
    <lineage>
        <taxon>Bacteria</taxon>
        <taxon>Bacillati</taxon>
        <taxon>Actinomycetota</taxon>
        <taxon>Actinomycetes</taxon>
        <taxon>Micromonosporales</taxon>
        <taxon>Micromonosporaceae</taxon>
        <taxon>Micromonospora</taxon>
    </lineage>
</organism>
<keyword evidence="3" id="KW-1185">Reference proteome</keyword>
<dbReference type="InterPro" id="IPR008538">
    <property type="entry name" value="Uma2"/>
</dbReference>